<evidence type="ECO:0000313" key="4">
    <source>
        <dbReference type="EMBL" id="MBC9783060.1"/>
    </source>
</evidence>
<dbReference type="SMART" id="SM00047">
    <property type="entry name" value="LYZ2"/>
    <property type="match status" value="1"/>
</dbReference>
<dbReference type="PANTHER" id="PTHR33308">
    <property type="entry name" value="PEPTIDOGLYCAN HYDROLASE FLGJ"/>
    <property type="match status" value="1"/>
</dbReference>
<gene>
    <name evidence="4" type="ORF">H1S01_00890</name>
</gene>
<evidence type="ECO:0000313" key="5">
    <source>
        <dbReference type="Proteomes" id="UP000617402"/>
    </source>
</evidence>
<dbReference type="InterPro" id="IPR051056">
    <property type="entry name" value="Glycosyl_Hydrolase_73"/>
</dbReference>
<dbReference type="EMBL" id="JACVHF010000001">
    <property type="protein sequence ID" value="MBC9783060.1"/>
    <property type="molecule type" value="Genomic_DNA"/>
</dbReference>
<dbReference type="InterPro" id="IPR002901">
    <property type="entry name" value="MGlyc_endo_b_GlcNAc-like_dom"/>
</dbReference>
<keyword evidence="1" id="KW-0677">Repeat</keyword>
<dbReference type="RefSeq" id="WP_188038242.1">
    <property type="nucleotide sequence ID" value="NZ_JACVHF010000001.1"/>
</dbReference>
<organism evidence="4 5">
    <name type="scientific">Heliobacterium chlorum</name>
    <dbReference type="NCBI Taxonomy" id="2698"/>
    <lineage>
        <taxon>Bacteria</taxon>
        <taxon>Bacillati</taxon>
        <taxon>Bacillota</taxon>
        <taxon>Clostridia</taxon>
        <taxon>Eubacteriales</taxon>
        <taxon>Heliobacteriaceae</taxon>
        <taxon>Heliobacterium</taxon>
    </lineage>
</organism>
<dbReference type="PANTHER" id="PTHR33308:SF9">
    <property type="entry name" value="PEPTIDOGLYCAN HYDROLASE FLGJ"/>
    <property type="match status" value="1"/>
</dbReference>
<sequence>MSFNAFTPGNPDSFIAAISQPAMQLQKEFQIFASIVIAQAALETGWGKFVPVDKNTGQFSYNLFGIKGTGPAGTIMSSTSEIIEGKRITIDAQFRSYHSWDESLRDHSQFLLNERYAPVREAQSPEDAAKQLYTCGYATDPDYPKKLISIINKYNLAKYDTPEIAKPDEPFVDVSPERWSYADIKTAFERGIFKGYEDKTFKPAEPLTREMAAVIVNRAVDYVLNMLKDSGIKISERRYFV</sequence>
<proteinExistence type="predicted"/>
<evidence type="ECO:0000256" key="1">
    <source>
        <dbReference type="ARBA" id="ARBA00022737"/>
    </source>
</evidence>
<accession>A0ABR7SYE9</accession>
<dbReference type="Gene3D" id="4.10.80.30">
    <property type="entry name" value="DNA polymerase, domain 6"/>
    <property type="match status" value="1"/>
</dbReference>
<feature type="domain" description="SLH" evidence="3">
    <location>
        <begin position="167"/>
        <end position="230"/>
    </location>
</feature>
<comment type="caution">
    <text evidence="4">The sequence shown here is derived from an EMBL/GenBank/DDBJ whole genome shotgun (WGS) entry which is preliminary data.</text>
</comment>
<dbReference type="Pfam" id="PF00395">
    <property type="entry name" value="SLH"/>
    <property type="match status" value="1"/>
</dbReference>
<dbReference type="Pfam" id="PF01832">
    <property type="entry name" value="Glucosaminidase"/>
    <property type="match status" value="1"/>
</dbReference>
<keyword evidence="5" id="KW-1185">Reference proteome</keyword>
<dbReference type="PRINTS" id="PR01002">
    <property type="entry name" value="FLGFLGJ"/>
</dbReference>
<protein>
    <submittedName>
        <fullName evidence="4">Glucosaminidase domain-containing protein</fullName>
    </submittedName>
</protein>
<dbReference type="Gene3D" id="1.10.530.10">
    <property type="match status" value="1"/>
</dbReference>
<name>A0ABR7SYE9_HELCL</name>
<evidence type="ECO:0000259" key="3">
    <source>
        <dbReference type="PROSITE" id="PS51272"/>
    </source>
</evidence>
<keyword evidence="2" id="KW-0378">Hydrolase</keyword>
<evidence type="ECO:0000256" key="2">
    <source>
        <dbReference type="ARBA" id="ARBA00022801"/>
    </source>
</evidence>
<dbReference type="PROSITE" id="PS51272">
    <property type="entry name" value="SLH"/>
    <property type="match status" value="1"/>
</dbReference>
<dbReference type="InterPro" id="IPR001119">
    <property type="entry name" value="SLH_dom"/>
</dbReference>
<dbReference type="Proteomes" id="UP000617402">
    <property type="component" value="Unassembled WGS sequence"/>
</dbReference>
<reference evidence="4 5" key="1">
    <citation type="submission" date="2020-07" db="EMBL/GenBank/DDBJ databases">
        <title>Draft whole-genome sequence of Heliobacterium chlorum DSM 3682, type strain.</title>
        <authorList>
            <person name="Kyndt J.A."/>
            <person name="Meyer T.E."/>
            <person name="Imhoff J.F."/>
        </authorList>
    </citation>
    <scope>NUCLEOTIDE SEQUENCE [LARGE SCALE GENOMIC DNA]</scope>
    <source>
        <strain evidence="4 5">DSM 3682</strain>
    </source>
</reference>